<evidence type="ECO:0000259" key="2">
    <source>
        <dbReference type="PROSITE" id="PS51819"/>
    </source>
</evidence>
<dbReference type="EMBL" id="AMSG01000029">
    <property type="protein sequence ID" value="EKF54177.1"/>
    <property type="molecule type" value="Genomic_DNA"/>
</dbReference>
<keyword evidence="3" id="KW-0223">Dioxygenase</keyword>
<dbReference type="InterPro" id="IPR018146">
    <property type="entry name" value="Glyoxalase_1_CS"/>
</dbReference>
<evidence type="ECO:0000313" key="4">
    <source>
        <dbReference type="Proteomes" id="UP000007364"/>
    </source>
</evidence>
<dbReference type="InterPro" id="IPR004360">
    <property type="entry name" value="Glyas_Fos-R_dOase_dom"/>
</dbReference>
<name>K2QHF8_9FLAO</name>
<comment type="caution">
    <text evidence="3">The sequence shown here is derived from an EMBL/GenBank/DDBJ whole genome shotgun (WGS) entry which is preliminary data.</text>
</comment>
<sequence>MFLIEKKKSQMDTQKAPYSIPSQTRIGHIHLKVADMERSLKFYCGLLGFKETSRHGSRVVFISAGGYHQHIALNTWYSKNGKPPLPNNTGLSQVSILYPTRRDLACILKRILDANYTISGASDHGVSENLYIEDPDKNVIALYWDKPYELWPFHKDGTLEIYNVPLNITELLETTSR</sequence>
<evidence type="ECO:0000313" key="3">
    <source>
        <dbReference type="EMBL" id="EKF54177.1"/>
    </source>
</evidence>
<gene>
    <name evidence="3" type="ORF">I215_13697</name>
</gene>
<evidence type="ECO:0000256" key="1">
    <source>
        <dbReference type="ARBA" id="ARBA00022723"/>
    </source>
</evidence>
<dbReference type="Proteomes" id="UP000007364">
    <property type="component" value="Unassembled WGS sequence"/>
</dbReference>
<dbReference type="Pfam" id="PF00903">
    <property type="entry name" value="Glyoxalase"/>
    <property type="match status" value="1"/>
</dbReference>
<dbReference type="InterPro" id="IPR037523">
    <property type="entry name" value="VOC_core"/>
</dbReference>
<dbReference type="GO" id="GO:0046872">
    <property type="term" value="F:metal ion binding"/>
    <property type="evidence" value="ECO:0007669"/>
    <property type="project" value="UniProtKB-KW"/>
</dbReference>
<dbReference type="SUPFAM" id="SSF54593">
    <property type="entry name" value="Glyoxalase/Bleomycin resistance protein/Dihydroxybiphenyl dioxygenase"/>
    <property type="match status" value="1"/>
</dbReference>
<dbReference type="InterPro" id="IPR029068">
    <property type="entry name" value="Glyas_Bleomycin-R_OHBP_Dase"/>
</dbReference>
<accession>K2QHF8</accession>
<dbReference type="GO" id="GO:0051213">
    <property type="term" value="F:dioxygenase activity"/>
    <property type="evidence" value="ECO:0007669"/>
    <property type="project" value="UniProtKB-KW"/>
</dbReference>
<dbReference type="PANTHER" id="PTHR43279">
    <property type="entry name" value="CATECHOL-2,3-DIOXYGENASE"/>
    <property type="match status" value="1"/>
</dbReference>
<dbReference type="PATRIC" id="fig|555500.3.peg.2821"/>
<dbReference type="AlphaFoldDB" id="K2QHF8"/>
<dbReference type="PANTHER" id="PTHR43279:SF1">
    <property type="entry name" value="CATECHOL-2,3-DIOXYGENASE"/>
    <property type="match status" value="1"/>
</dbReference>
<dbReference type="PROSITE" id="PS51819">
    <property type="entry name" value="VOC"/>
    <property type="match status" value="1"/>
</dbReference>
<dbReference type="eggNOG" id="COG2514">
    <property type="taxonomic scope" value="Bacteria"/>
</dbReference>
<dbReference type="PROSITE" id="PS00934">
    <property type="entry name" value="GLYOXALASE_I_1"/>
    <property type="match status" value="1"/>
</dbReference>
<keyword evidence="4" id="KW-1185">Reference proteome</keyword>
<proteinExistence type="predicted"/>
<dbReference type="Gene3D" id="3.10.180.10">
    <property type="entry name" value="2,3-Dihydroxybiphenyl 1,2-Dioxygenase, domain 1"/>
    <property type="match status" value="1"/>
</dbReference>
<keyword evidence="1" id="KW-0479">Metal-binding</keyword>
<organism evidence="3 4">
    <name type="scientific">Galbibacter marinus</name>
    <dbReference type="NCBI Taxonomy" id="555500"/>
    <lineage>
        <taxon>Bacteria</taxon>
        <taxon>Pseudomonadati</taxon>
        <taxon>Bacteroidota</taxon>
        <taxon>Flavobacteriia</taxon>
        <taxon>Flavobacteriales</taxon>
        <taxon>Flavobacteriaceae</taxon>
        <taxon>Galbibacter</taxon>
    </lineage>
</organism>
<protein>
    <submittedName>
        <fullName evidence="3">Glyoxalase/bleomycin resistance protein/dioxygenase</fullName>
    </submittedName>
</protein>
<feature type="domain" description="VOC" evidence="2">
    <location>
        <begin position="25"/>
        <end position="145"/>
    </location>
</feature>
<reference evidence="3 4" key="1">
    <citation type="journal article" date="2012" name="J. Bacteriol.">
        <title>Genome Sequence of Galbibacter marinum Type Strain ck-I2-15.</title>
        <authorList>
            <person name="Lai Q."/>
            <person name="Li C."/>
            <person name="Shao Z."/>
        </authorList>
    </citation>
    <scope>NUCLEOTIDE SEQUENCE [LARGE SCALE GENOMIC DNA]</scope>
    <source>
        <strain evidence="4">ck-I2-15</strain>
    </source>
</reference>
<dbReference type="GO" id="GO:0004462">
    <property type="term" value="F:lactoylglutathione lyase activity"/>
    <property type="evidence" value="ECO:0007669"/>
    <property type="project" value="InterPro"/>
</dbReference>
<keyword evidence="3" id="KW-0560">Oxidoreductase</keyword>